<evidence type="ECO:0000256" key="1">
    <source>
        <dbReference type="ARBA" id="ARBA00022737"/>
    </source>
</evidence>
<reference evidence="3" key="1">
    <citation type="submission" date="2023-06" db="EMBL/GenBank/DDBJ databases">
        <title>Genome-scale phylogeny and comparative genomics of the fungal order Sordariales.</title>
        <authorList>
            <consortium name="Lawrence Berkeley National Laboratory"/>
            <person name="Hensen N."/>
            <person name="Bonometti L."/>
            <person name="Westerberg I."/>
            <person name="Brannstrom I.O."/>
            <person name="Guillou S."/>
            <person name="Cros-Aarteil S."/>
            <person name="Calhoun S."/>
            <person name="Haridas S."/>
            <person name="Kuo A."/>
            <person name="Mondo S."/>
            <person name="Pangilinan J."/>
            <person name="Riley R."/>
            <person name="Labutti K."/>
            <person name="Andreopoulos B."/>
            <person name="Lipzen A."/>
            <person name="Chen C."/>
            <person name="Yanf M."/>
            <person name="Daum C."/>
            <person name="Ng V."/>
            <person name="Clum A."/>
            <person name="Steindorff A."/>
            <person name="Ohm R."/>
            <person name="Martin F."/>
            <person name="Silar P."/>
            <person name="Natvig D."/>
            <person name="Lalanne C."/>
            <person name="Gautier V."/>
            <person name="Ament-Velasquez S.L."/>
            <person name="Kruys A."/>
            <person name="Hutchinson M.I."/>
            <person name="Powell A.J."/>
            <person name="Barry K."/>
            <person name="Miller A.N."/>
            <person name="Grigoriev I.V."/>
            <person name="Debuchy R."/>
            <person name="Gladieux P."/>
            <person name="Thoren M.H."/>
            <person name="Johannesson H."/>
        </authorList>
    </citation>
    <scope>NUCLEOTIDE SEQUENCE</scope>
    <source>
        <strain evidence="3">SMH4607-1</strain>
    </source>
</reference>
<organism evidence="3 4">
    <name type="scientific">Lasiosphaeris hirsuta</name>
    <dbReference type="NCBI Taxonomy" id="260670"/>
    <lineage>
        <taxon>Eukaryota</taxon>
        <taxon>Fungi</taxon>
        <taxon>Dikarya</taxon>
        <taxon>Ascomycota</taxon>
        <taxon>Pezizomycotina</taxon>
        <taxon>Sordariomycetes</taxon>
        <taxon>Sordariomycetidae</taxon>
        <taxon>Sordariales</taxon>
        <taxon>Lasiosphaeriaceae</taxon>
        <taxon>Lasiosphaeris</taxon>
    </lineage>
</organism>
<dbReference type="PANTHER" id="PTHR10039:SF14">
    <property type="entry name" value="NACHT DOMAIN-CONTAINING PROTEIN"/>
    <property type="match status" value="1"/>
</dbReference>
<dbReference type="InterPro" id="IPR056884">
    <property type="entry name" value="NPHP3-like_N"/>
</dbReference>
<keyword evidence="1" id="KW-0677">Repeat</keyword>
<dbReference type="SUPFAM" id="SSF52540">
    <property type="entry name" value="P-loop containing nucleoside triphosphate hydrolases"/>
    <property type="match status" value="1"/>
</dbReference>
<dbReference type="Gene3D" id="3.40.50.300">
    <property type="entry name" value="P-loop containing nucleotide triphosphate hydrolases"/>
    <property type="match status" value="1"/>
</dbReference>
<comment type="caution">
    <text evidence="3">The sequence shown here is derived from an EMBL/GenBank/DDBJ whole genome shotgun (WGS) entry which is preliminary data.</text>
</comment>
<dbReference type="Proteomes" id="UP001172102">
    <property type="component" value="Unassembled WGS sequence"/>
</dbReference>
<dbReference type="EMBL" id="JAUKUA010000001">
    <property type="protein sequence ID" value="KAK0731873.1"/>
    <property type="molecule type" value="Genomic_DNA"/>
</dbReference>
<protein>
    <recommendedName>
        <fullName evidence="2">Nephrocystin 3-like N-terminal domain-containing protein</fullName>
    </recommendedName>
</protein>
<evidence type="ECO:0000313" key="4">
    <source>
        <dbReference type="Proteomes" id="UP001172102"/>
    </source>
</evidence>
<name>A0AA40BDE5_9PEZI</name>
<accession>A0AA40BDE5</accession>
<evidence type="ECO:0000259" key="2">
    <source>
        <dbReference type="Pfam" id="PF24883"/>
    </source>
</evidence>
<feature type="domain" description="Nephrocystin 3-like N-terminal" evidence="2">
    <location>
        <begin position="7"/>
        <end position="144"/>
    </location>
</feature>
<dbReference type="PANTHER" id="PTHR10039">
    <property type="entry name" value="AMELOGENIN"/>
    <property type="match status" value="1"/>
</dbReference>
<evidence type="ECO:0000313" key="3">
    <source>
        <dbReference type="EMBL" id="KAK0731873.1"/>
    </source>
</evidence>
<dbReference type="AlphaFoldDB" id="A0AA40BDE5"/>
<sequence>MSEAPLREWFDPLYCSTPLLWINGKQGIGKSISASIILERVKELKDVSVAFFYFAHRDPERDRFVPMARAILSQLLTQNASLLLYFEKMSTSSGQAVLSSRDPAKELLDTALRSRKTYVILDCIDECDRDSRKEICSWFRSFADSLPSAKQDEICSLFIEERFGPLQDRGLDLAKIVPARSQGMFIFAKCVLTELLHQTLRAELLRKWGAENFPTELEEVYSRILRRRMDGRILQQRNITKKLLSWICLSNKRPMRWYEIQAAISIDLENETINETDRRLVDTSCDFPMLVLSKALQRI</sequence>
<dbReference type="InterPro" id="IPR027417">
    <property type="entry name" value="P-loop_NTPase"/>
</dbReference>
<dbReference type="Pfam" id="PF24883">
    <property type="entry name" value="NPHP3_N"/>
    <property type="match status" value="1"/>
</dbReference>
<proteinExistence type="predicted"/>
<keyword evidence="4" id="KW-1185">Reference proteome</keyword>
<gene>
    <name evidence="3" type="ORF">B0H67DRAFT_597672</name>
</gene>